<evidence type="ECO:0000259" key="2">
    <source>
        <dbReference type="SMART" id="SM01272"/>
    </source>
</evidence>
<dbReference type="Pfam" id="PF06741">
    <property type="entry name" value="LsmAD"/>
    <property type="match status" value="1"/>
</dbReference>
<dbReference type="InterPro" id="IPR025852">
    <property type="entry name" value="SM_dom_ATX"/>
</dbReference>
<feature type="region of interest" description="Disordered" evidence="1">
    <location>
        <begin position="437"/>
        <end position="564"/>
    </location>
</feature>
<dbReference type="PANTHER" id="PTHR12854:SF7">
    <property type="entry name" value="ATAXIN-2 HOMOLOG"/>
    <property type="match status" value="1"/>
</dbReference>
<feature type="compositionally biased region" description="Low complexity" evidence="1">
    <location>
        <begin position="455"/>
        <end position="471"/>
    </location>
</feature>
<feature type="compositionally biased region" description="Basic and acidic residues" evidence="1">
    <location>
        <begin position="228"/>
        <end position="240"/>
    </location>
</feature>
<accession>A0A6G1FWU0</accession>
<dbReference type="Pfam" id="PF14438">
    <property type="entry name" value="SM-ATX"/>
    <property type="match status" value="1"/>
</dbReference>
<dbReference type="SMART" id="SM01272">
    <property type="entry name" value="LsmAD"/>
    <property type="match status" value="1"/>
</dbReference>
<dbReference type="AlphaFoldDB" id="A0A6G1FWU0"/>
<feature type="region of interest" description="Disordered" evidence="1">
    <location>
        <begin position="707"/>
        <end position="731"/>
    </location>
</feature>
<protein>
    <recommendedName>
        <fullName evidence="2">LsmAD domain-containing protein</fullName>
    </recommendedName>
</protein>
<name>A0A6G1FWU0_9PEZI</name>
<dbReference type="GO" id="GO:0003729">
    <property type="term" value="F:mRNA binding"/>
    <property type="evidence" value="ECO:0007669"/>
    <property type="project" value="TreeGrafter"/>
</dbReference>
<feature type="compositionally biased region" description="Basic and acidic residues" evidence="1">
    <location>
        <begin position="314"/>
        <end position="325"/>
    </location>
</feature>
<feature type="region of interest" description="Disordered" evidence="1">
    <location>
        <begin position="206"/>
        <end position="336"/>
    </location>
</feature>
<feature type="compositionally biased region" description="Basic and acidic residues" evidence="1">
    <location>
        <begin position="614"/>
        <end position="627"/>
    </location>
</feature>
<reference evidence="5" key="2">
    <citation type="submission" date="2020-04" db="EMBL/GenBank/DDBJ databases">
        <authorList>
            <consortium name="NCBI Genome Project"/>
        </authorList>
    </citation>
    <scope>NUCLEOTIDE SEQUENCE</scope>
    <source>
        <strain evidence="5">CBS 781.70</strain>
    </source>
</reference>
<organism evidence="3">
    <name type="scientific">Eremomyces bilateralis CBS 781.70</name>
    <dbReference type="NCBI Taxonomy" id="1392243"/>
    <lineage>
        <taxon>Eukaryota</taxon>
        <taxon>Fungi</taxon>
        <taxon>Dikarya</taxon>
        <taxon>Ascomycota</taxon>
        <taxon>Pezizomycotina</taxon>
        <taxon>Dothideomycetes</taxon>
        <taxon>Dothideomycetes incertae sedis</taxon>
        <taxon>Eremomycetales</taxon>
        <taxon>Eremomycetaceae</taxon>
        <taxon>Eremomyces</taxon>
    </lineage>
</organism>
<gene>
    <name evidence="3 5" type="ORF">P152DRAFT_451346</name>
</gene>
<dbReference type="PANTHER" id="PTHR12854">
    <property type="entry name" value="ATAXIN 2-RELATED"/>
    <property type="match status" value="1"/>
</dbReference>
<reference evidence="3 5" key="1">
    <citation type="submission" date="2020-01" db="EMBL/GenBank/DDBJ databases">
        <authorList>
            <consortium name="DOE Joint Genome Institute"/>
            <person name="Haridas S."/>
            <person name="Albert R."/>
            <person name="Binder M."/>
            <person name="Bloem J."/>
            <person name="Labutti K."/>
            <person name="Salamov A."/>
            <person name="Andreopoulos B."/>
            <person name="Baker S.E."/>
            <person name="Barry K."/>
            <person name="Bills G."/>
            <person name="Bluhm B.H."/>
            <person name="Cannon C."/>
            <person name="Castanera R."/>
            <person name="Culley D.E."/>
            <person name="Daum C."/>
            <person name="Ezra D."/>
            <person name="Gonzalez J.B."/>
            <person name="Henrissat B."/>
            <person name="Kuo A."/>
            <person name="Liang C."/>
            <person name="Lipzen A."/>
            <person name="Lutzoni F."/>
            <person name="Magnuson J."/>
            <person name="Mondo S."/>
            <person name="Nolan M."/>
            <person name="Ohm R."/>
            <person name="Pangilinan J."/>
            <person name="Park H.-J."/>
            <person name="Ramirez L."/>
            <person name="Alfaro M."/>
            <person name="Sun H."/>
            <person name="Tritt A."/>
            <person name="Yoshinaga Y."/>
            <person name="Zwiers L.-H."/>
            <person name="Turgeon B.G."/>
            <person name="Goodwin S.B."/>
            <person name="Spatafora J.W."/>
            <person name="Crous P.W."/>
            <person name="Grigoriev I.V."/>
        </authorList>
    </citation>
    <scope>NUCLEOTIDE SEQUENCE</scope>
    <source>
        <strain evidence="3 5">CBS 781.70</strain>
    </source>
</reference>
<feature type="compositionally biased region" description="Basic residues" evidence="1">
    <location>
        <begin position="990"/>
        <end position="1001"/>
    </location>
</feature>
<dbReference type="EMBL" id="ML975167">
    <property type="protein sequence ID" value="KAF1810253.1"/>
    <property type="molecule type" value="Genomic_DNA"/>
</dbReference>
<keyword evidence="4" id="KW-1185">Reference proteome</keyword>
<feature type="compositionally biased region" description="Low complexity" evidence="1">
    <location>
        <begin position="251"/>
        <end position="274"/>
    </location>
</feature>
<proteinExistence type="predicted"/>
<dbReference type="GeneID" id="54418792"/>
<feature type="region of interest" description="Disordered" evidence="1">
    <location>
        <begin position="939"/>
        <end position="1041"/>
    </location>
</feature>
<dbReference type="InterPro" id="IPR045117">
    <property type="entry name" value="ATXN2-like"/>
</dbReference>
<sequence>MEAGSAEKHANDRLSFLLASFIGRPCTITTKTGDQFHGIFSGSTVGSPESRYVLKMVKKALPHNEQSNGVSTADDYIGTGENHTMSFDTADVIDLCALQVDTDVVQSKSQNGTPGAFKTDADISGNLAMRERNLQRWEAEPNDNVQLSLDDKSHGTWDQFEANERLYGAKSDYDENIYTTKIDRSHPLYKQRVAQADRIAREIESSGALTSHVAEERGLSQADDGADEESKYSGVQREHTPLAMGQPNKYQPPARRAQQASGAAAADPAIISSQLAKPQVVDDKSAETHPSQAGAPTQAAPMARKNASAPPKPQEAEIRPTKLEASKPGPRAANSMTAESRHLIPLVADASRKRVRGENATATVELDVLDSFKQFSAVEKLRLQEQARKNARADKQVKLNDLKKFAKDFKLHTPIPQDLVPILAKDKVKQKEIVAKAAHNANDPQPMKTAASVPSGSTAATESATTKPSAAKPDVAHAIPTIPSDRQGQQRNRGNQGPYNSLRGDRSLAAGMLPQGPQRGGLSQRLQDNRQQHRGPSIGNMPHPIQPIPAGPMAGNMSALQSPSGTARFNVQAMEFRPGGSPFTPSQNPSSASSPRTDSRQRIEPRGQSATHFFEGKPKPTSDRPSLDDYFNPIKRMKKEAEAEKRDYTHNGGIPNAYRTPPVWDAPEANKEKSYIDMFEKTIGPPSVSPPHAMVPNGPMPHHHQLPPHMQHGPSVGPPQHTPQHTPRHMPAQPHMIPGGPASFDEHRMHYPGQVHPSPRASQPVMTYGGNTQAPVQFIPYNGMGPGAAQGMNMRPYPGGPQFGNSHGGPMGGHMMTQQHSSGGYVPMMNPQMQVYSPVPTNVYPHQPGGMGPGPNGYPSPRPAMMSHQGSQQGHQQPVMYMQANGPGGPMFPPNNGPGMVSPVVSSPSFRSSSDPLPHAIMPGQQLAPLSARLVKSRNLTPLSSGPSSRTISASSYIRNDTRRPSTNGNTPGTQMRGPYPQQPYGTSPHQHHHFPQHPHRGTPSGTHAQPVPLNPAAIHSQGPPQPPAGHAMEGAGDDHK</sequence>
<dbReference type="RefSeq" id="XP_033531884.1">
    <property type="nucleotide sequence ID" value="XM_033678222.1"/>
</dbReference>
<feature type="compositionally biased region" description="Polar residues" evidence="1">
    <location>
        <begin position="939"/>
        <end position="974"/>
    </location>
</feature>
<dbReference type="OrthoDB" id="2275718at2759"/>
<dbReference type="InterPro" id="IPR009604">
    <property type="entry name" value="LsmAD_domain"/>
</dbReference>
<dbReference type="GO" id="GO:0010494">
    <property type="term" value="C:cytoplasmic stress granule"/>
    <property type="evidence" value="ECO:0007669"/>
    <property type="project" value="TreeGrafter"/>
</dbReference>
<evidence type="ECO:0000256" key="1">
    <source>
        <dbReference type="SAM" id="MobiDB-lite"/>
    </source>
</evidence>
<feature type="compositionally biased region" description="Low complexity" evidence="1">
    <location>
        <begin position="486"/>
        <end position="497"/>
    </location>
</feature>
<evidence type="ECO:0000313" key="4">
    <source>
        <dbReference type="Proteomes" id="UP000504638"/>
    </source>
</evidence>
<evidence type="ECO:0000313" key="5">
    <source>
        <dbReference type="RefSeq" id="XP_033531884.1"/>
    </source>
</evidence>
<dbReference type="Proteomes" id="UP000504638">
    <property type="component" value="Unplaced"/>
</dbReference>
<dbReference type="GO" id="GO:0034063">
    <property type="term" value="P:stress granule assembly"/>
    <property type="evidence" value="ECO:0007669"/>
    <property type="project" value="TreeGrafter"/>
</dbReference>
<reference evidence="5" key="3">
    <citation type="submission" date="2025-04" db="UniProtKB">
        <authorList>
            <consortium name="RefSeq"/>
        </authorList>
    </citation>
    <scope>IDENTIFICATION</scope>
    <source>
        <strain evidence="5">CBS 781.70</strain>
    </source>
</reference>
<feature type="region of interest" description="Disordered" evidence="1">
    <location>
        <begin position="576"/>
        <end position="630"/>
    </location>
</feature>
<feature type="compositionally biased region" description="Polar residues" evidence="1">
    <location>
        <begin position="583"/>
        <end position="596"/>
    </location>
</feature>
<evidence type="ECO:0000313" key="3">
    <source>
        <dbReference type="EMBL" id="KAF1810253.1"/>
    </source>
</evidence>
<feature type="domain" description="LsmAD" evidence="2">
    <location>
        <begin position="167"/>
        <end position="238"/>
    </location>
</feature>